<dbReference type="Proteomes" id="UP000324222">
    <property type="component" value="Unassembled WGS sequence"/>
</dbReference>
<evidence type="ECO:0000313" key="2">
    <source>
        <dbReference type="EMBL" id="MPC70678.1"/>
    </source>
</evidence>
<dbReference type="AlphaFoldDB" id="A0A5B7HPR4"/>
<feature type="compositionally biased region" description="Basic residues" evidence="1">
    <location>
        <begin position="1"/>
        <end position="11"/>
    </location>
</feature>
<keyword evidence="3" id="KW-1185">Reference proteome</keyword>
<feature type="compositionally biased region" description="Low complexity" evidence="1">
    <location>
        <begin position="12"/>
        <end position="24"/>
    </location>
</feature>
<dbReference type="EMBL" id="VSRR010031530">
    <property type="protein sequence ID" value="MPC70678.1"/>
    <property type="molecule type" value="Genomic_DNA"/>
</dbReference>
<organism evidence="2 3">
    <name type="scientific">Portunus trituberculatus</name>
    <name type="common">Swimming crab</name>
    <name type="synonym">Neptunus trituberculatus</name>
    <dbReference type="NCBI Taxonomy" id="210409"/>
    <lineage>
        <taxon>Eukaryota</taxon>
        <taxon>Metazoa</taxon>
        <taxon>Ecdysozoa</taxon>
        <taxon>Arthropoda</taxon>
        <taxon>Crustacea</taxon>
        <taxon>Multicrustacea</taxon>
        <taxon>Malacostraca</taxon>
        <taxon>Eumalacostraca</taxon>
        <taxon>Eucarida</taxon>
        <taxon>Decapoda</taxon>
        <taxon>Pleocyemata</taxon>
        <taxon>Brachyura</taxon>
        <taxon>Eubrachyura</taxon>
        <taxon>Portunoidea</taxon>
        <taxon>Portunidae</taxon>
        <taxon>Portuninae</taxon>
        <taxon>Portunus</taxon>
    </lineage>
</organism>
<proteinExistence type="predicted"/>
<name>A0A5B7HPR4_PORTR</name>
<reference evidence="2 3" key="1">
    <citation type="submission" date="2019-05" db="EMBL/GenBank/DDBJ databases">
        <title>Another draft genome of Portunus trituberculatus and its Hox gene families provides insights of decapod evolution.</title>
        <authorList>
            <person name="Jeong J.-H."/>
            <person name="Song I."/>
            <person name="Kim S."/>
            <person name="Choi T."/>
            <person name="Kim D."/>
            <person name="Ryu S."/>
            <person name="Kim W."/>
        </authorList>
    </citation>
    <scope>NUCLEOTIDE SEQUENCE [LARGE SCALE GENOMIC DNA]</scope>
    <source>
        <tissue evidence="2">Muscle</tissue>
    </source>
</reference>
<accession>A0A5B7HPR4</accession>
<evidence type="ECO:0000313" key="3">
    <source>
        <dbReference type="Proteomes" id="UP000324222"/>
    </source>
</evidence>
<feature type="region of interest" description="Disordered" evidence="1">
    <location>
        <begin position="1"/>
        <end position="36"/>
    </location>
</feature>
<sequence length="184" mass="20178">MSTRRQHHFSSRRLSLSSQATQRRCGSAKTTPGVPPRWGRGVYLTWSGVLTPGSLEGSRPGGHMRLVKRRGVRLAMVTSTRRLPHQRRLGRGRRGGLLVAGGSSESEHCHTVYRRRHDNPGGVARPVSMRSAASVHHTGHHHLQNYCVTKAVTHPVKPSGQRCSVLRSVQASPRLRGAAGSLSR</sequence>
<gene>
    <name evidence="2" type="ORF">E2C01_064933</name>
</gene>
<comment type="caution">
    <text evidence="2">The sequence shown here is derived from an EMBL/GenBank/DDBJ whole genome shotgun (WGS) entry which is preliminary data.</text>
</comment>
<evidence type="ECO:0000256" key="1">
    <source>
        <dbReference type="SAM" id="MobiDB-lite"/>
    </source>
</evidence>
<protein>
    <submittedName>
        <fullName evidence="2">Uncharacterized protein</fullName>
    </submittedName>
</protein>